<dbReference type="GeneID" id="93228964"/>
<name>A0A2U1CCI4_9FIRM</name>
<dbReference type="RefSeq" id="WP_116722023.1">
    <property type="nucleotide sequence ID" value="NZ_CP011524.1"/>
</dbReference>
<gene>
    <name evidence="2" type="ORF">C7373_104220</name>
</gene>
<dbReference type="Proteomes" id="UP000245778">
    <property type="component" value="Unassembled WGS sequence"/>
</dbReference>
<dbReference type="AlphaFoldDB" id="A0A2U1CCI4"/>
<accession>A0A2U1CCI4</accession>
<evidence type="ECO:0000313" key="3">
    <source>
        <dbReference type="Proteomes" id="UP000245778"/>
    </source>
</evidence>
<comment type="caution">
    <text evidence="2">The sequence shown here is derived from an EMBL/GenBank/DDBJ whole genome shotgun (WGS) entry which is preliminary data.</text>
</comment>
<reference evidence="2 3" key="1">
    <citation type="submission" date="2018-04" db="EMBL/GenBank/DDBJ databases">
        <title>Genomic Encyclopedia of Type Strains, Phase IV (KMG-IV): sequencing the most valuable type-strain genomes for metagenomic binning, comparative biology and taxonomic classification.</title>
        <authorList>
            <person name="Goeker M."/>
        </authorList>
    </citation>
    <scope>NUCLEOTIDE SEQUENCE [LARGE SCALE GENOMIC DNA]</scope>
    <source>
        <strain evidence="2 3">DSM 26588</strain>
    </source>
</reference>
<feature type="coiled-coil region" evidence="1">
    <location>
        <begin position="6"/>
        <end position="40"/>
    </location>
</feature>
<proteinExistence type="predicted"/>
<dbReference type="OrthoDB" id="1852124at2"/>
<dbReference type="EMBL" id="QEKK01000004">
    <property type="protein sequence ID" value="PVY58622.1"/>
    <property type="molecule type" value="Genomic_DNA"/>
</dbReference>
<keyword evidence="1" id="KW-0175">Coiled coil</keyword>
<protein>
    <submittedName>
        <fullName evidence="2">Uncharacterized protein</fullName>
    </submittedName>
</protein>
<organism evidence="2 3">
    <name type="scientific">Intestinimonas butyriciproducens</name>
    <dbReference type="NCBI Taxonomy" id="1297617"/>
    <lineage>
        <taxon>Bacteria</taxon>
        <taxon>Bacillati</taxon>
        <taxon>Bacillota</taxon>
        <taxon>Clostridia</taxon>
        <taxon>Eubacteriales</taxon>
        <taxon>Intestinimonas</taxon>
    </lineage>
</organism>
<evidence type="ECO:0000313" key="2">
    <source>
        <dbReference type="EMBL" id="PVY58622.1"/>
    </source>
</evidence>
<sequence>MSKNELVAKIEALNEWEAIMEEAKAEAEAIRDSIKAEMLERETEELAAGKYIVRWTSVLSNRFDTTSFKKVYGDLYKAFTKQSQSRRFTISA</sequence>
<evidence type="ECO:0000256" key="1">
    <source>
        <dbReference type="SAM" id="Coils"/>
    </source>
</evidence>